<dbReference type="AlphaFoldDB" id="A0A1H2RXK9"/>
<evidence type="ECO:0000313" key="3">
    <source>
        <dbReference type="Proteomes" id="UP000199529"/>
    </source>
</evidence>
<proteinExistence type="predicted"/>
<evidence type="ECO:0000256" key="1">
    <source>
        <dbReference type="SAM" id="MobiDB-lite"/>
    </source>
</evidence>
<feature type="compositionally biased region" description="Basic and acidic residues" evidence="1">
    <location>
        <begin position="16"/>
        <end position="32"/>
    </location>
</feature>
<reference evidence="3" key="1">
    <citation type="submission" date="2016-10" db="EMBL/GenBank/DDBJ databases">
        <authorList>
            <person name="Varghese N."/>
            <person name="Submissions S."/>
        </authorList>
    </citation>
    <scope>NUCLEOTIDE SEQUENCE [LARGE SCALE GENOMIC DNA]</scope>
    <source>
        <strain evidence="3">CGMCC 4.3530</strain>
    </source>
</reference>
<keyword evidence="3" id="KW-1185">Reference proteome</keyword>
<dbReference type="Proteomes" id="UP000199529">
    <property type="component" value="Unassembled WGS sequence"/>
</dbReference>
<evidence type="ECO:0000313" key="2">
    <source>
        <dbReference type="EMBL" id="SDW24035.1"/>
    </source>
</evidence>
<organism evidence="2 3">
    <name type="scientific">Saccharopolyspora shandongensis</name>
    <dbReference type="NCBI Taxonomy" id="418495"/>
    <lineage>
        <taxon>Bacteria</taxon>
        <taxon>Bacillati</taxon>
        <taxon>Actinomycetota</taxon>
        <taxon>Actinomycetes</taxon>
        <taxon>Pseudonocardiales</taxon>
        <taxon>Pseudonocardiaceae</taxon>
        <taxon>Saccharopolyspora</taxon>
    </lineage>
</organism>
<feature type="region of interest" description="Disordered" evidence="1">
    <location>
        <begin position="16"/>
        <end position="35"/>
    </location>
</feature>
<sequence>MLEFKAATYEDLGPDAMKDRKVLGPDPADPKTHQLHLSPELRGLAVIAGVPPAVAG</sequence>
<accession>A0A1H2RXK9</accession>
<dbReference type="STRING" id="418495.SAMN05216215_100242"/>
<protein>
    <submittedName>
        <fullName evidence="2">Uncharacterized protein</fullName>
    </submittedName>
</protein>
<dbReference type="RefSeq" id="WP_177226221.1">
    <property type="nucleotide sequence ID" value="NZ_FNOK01000002.1"/>
</dbReference>
<name>A0A1H2RXK9_9PSEU</name>
<dbReference type="EMBL" id="FNOK01000002">
    <property type="protein sequence ID" value="SDW24035.1"/>
    <property type="molecule type" value="Genomic_DNA"/>
</dbReference>
<gene>
    <name evidence="2" type="ORF">SAMN05216215_100242</name>
</gene>